<dbReference type="Pfam" id="PF07238">
    <property type="entry name" value="PilZ"/>
    <property type="match status" value="1"/>
</dbReference>
<organism evidence="2 3">
    <name type="scientific">Flaviflagellibacter deserti</name>
    <dbReference type="NCBI Taxonomy" id="2267266"/>
    <lineage>
        <taxon>Bacteria</taxon>
        <taxon>Pseudomonadati</taxon>
        <taxon>Pseudomonadota</taxon>
        <taxon>Alphaproteobacteria</taxon>
        <taxon>Hyphomicrobiales</taxon>
        <taxon>Flaviflagellibacter</taxon>
    </lineage>
</organism>
<reference evidence="3" key="1">
    <citation type="journal article" date="2019" name="Int. J. Syst. Evol. Microbiol.">
        <title>The Global Catalogue of Microorganisms (GCM) 10K type strain sequencing project: providing services to taxonomists for standard genome sequencing and annotation.</title>
        <authorList>
            <consortium name="The Broad Institute Genomics Platform"/>
            <consortium name="The Broad Institute Genome Sequencing Center for Infectious Disease"/>
            <person name="Wu L."/>
            <person name="Ma J."/>
        </authorList>
    </citation>
    <scope>NUCLEOTIDE SEQUENCE [LARGE SCALE GENOMIC DNA]</scope>
    <source>
        <strain evidence="3">CGMCC 1.16444</strain>
    </source>
</reference>
<evidence type="ECO:0000313" key="2">
    <source>
        <dbReference type="EMBL" id="MFC5068336.1"/>
    </source>
</evidence>
<dbReference type="Proteomes" id="UP001595796">
    <property type="component" value="Unassembled WGS sequence"/>
</dbReference>
<name>A0ABV9Z632_9HYPH</name>
<gene>
    <name evidence="2" type="ORF">ACFPFW_09960</name>
</gene>
<dbReference type="InterPro" id="IPR009875">
    <property type="entry name" value="PilZ_domain"/>
</dbReference>
<dbReference type="Gene3D" id="2.40.10.220">
    <property type="entry name" value="predicted glycosyltransferase like domains"/>
    <property type="match status" value="1"/>
</dbReference>
<evidence type="ECO:0000313" key="3">
    <source>
        <dbReference type="Proteomes" id="UP001595796"/>
    </source>
</evidence>
<accession>A0ABV9Z632</accession>
<dbReference type="SUPFAM" id="SSF141371">
    <property type="entry name" value="PilZ domain-like"/>
    <property type="match status" value="1"/>
</dbReference>
<sequence length="110" mass="12769">MAEHDNKRNTKRWPTRLRAGKVFDRSNRLLAECWISDRSESGARLRLESVRPLPVEIRIYDEAFATLSPAAVVWMREGELGIRFLRPEEDPIRLSPDEIAQLSRVSPRRG</sequence>
<evidence type="ECO:0000259" key="1">
    <source>
        <dbReference type="Pfam" id="PF07238"/>
    </source>
</evidence>
<dbReference type="RefSeq" id="WP_114955756.1">
    <property type="nucleotide sequence ID" value="NZ_JBHSJF010000006.1"/>
</dbReference>
<protein>
    <submittedName>
        <fullName evidence="2">PilZ domain-containing protein</fullName>
    </submittedName>
</protein>
<proteinExistence type="predicted"/>
<keyword evidence="3" id="KW-1185">Reference proteome</keyword>
<feature type="domain" description="PilZ" evidence="1">
    <location>
        <begin position="6"/>
        <end position="91"/>
    </location>
</feature>
<dbReference type="EMBL" id="JBHSJF010000006">
    <property type="protein sequence ID" value="MFC5068336.1"/>
    <property type="molecule type" value="Genomic_DNA"/>
</dbReference>
<comment type="caution">
    <text evidence="2">The sequence shown here is derived from an EMBL/GenBank/DDBJ whole genome shotgun (WGS) entry which is preliminary data.</text>
</comment>